<dbReference type="EMBL" id="DS113195">
    <property type="protein sequence ID" value="EAY20739.1"/>
    <property type="molecule type" value="Genomic_DNA"/>
</dbReference>
<reference evidence="1" key="2">
    <citation type="journal article" date="2007" name="Science">
        <title>Draft genome sequence of the sexually transmitted pathogen Trichomonas vaginalis.</title>
        <authorList>
            <person name="Carlton J.M."/>
            <person name="Hirt R.P."/>
            <person name="Silva J.C."/>
            <person name="Delcher A.L."/>
            <person name="Schatz M."/>
            <person name="Zhao Q."/>
            <person name="Wortman J.R."/>
            <person name="Bidwell S.L."/>
            <person name="Alsmark U.C.M."/>
            <person name="Besteiro S."/>
            <person name="Sicheritz-Ponten T."/>
            <person name="Noel C.J."/>
            <person name="Dacks J.B."/>
            <person name="Foster P.G."/>
            <person name="Simillion C."/>
            <person name="Van de Peer Y."/>
            <person name="Miranda-Saavedra D."/>
            <person name="Barton G.J."/>
            <person name="Westrop G.D."/>
            <person name="Mueller S."/>
            <person name="Dessi D."/>
            <person name="Fiori P.L."/>
            <person name="Ren Q."/>
            <person name="Paulsen I."/>
            <person name="Zhang H."/>
            <person name="Bastida-Corcuera F.D."/>
            <person name="Simoes-Barbosa A."/>
            <person name="Brown M.T."/>
            <person name="Hayes R.D."/>
            <person name="Mukherjee M."/>
            <person name="Okumura C.Y."/>
            <person name="Schneider R."/>
            <person name="Smith A.J."/>
            <person name="Vanacova S."/>
            <person name="Villalvazo M."/>
            <person name="Haas B.J."/>
            <person name="Pertea M."/>
            <person name="Feldblyum T.V."/>
            <person name="Utterback T.R."/>
            <person name="Shu C.L."/>
            <person name="Osoegawa K."/>
            <person name="de Jong P.J."/>
            <person name="Hrdy I."/>
            <person name="Horvathova L."/>
            <person name="Zubacova Z."/>
            <person name="Dolezal P."/>
            <person name="Malik S.B."/>
            <person name="Logsdon J.M. Jr."/>
            <person name="Henze K."/>
            <person name="Gupta A."/>
            <person name="Wang C.C."/>
            <person name="Dunne R.L."/>
            <person name="Upcroft J.A."/>
            <person name="Upcroft P."/>
            <person name="White O."/>
            <person name="Salzberg S.L."/>
            <person name="Tang P."/>
            <person name="Chiu C.-H."/>
            <person name="Lee Y.-S."/>
            <person name="Embley T.M."/>
            <person name="Coombs G.H."/>
            <person name="Mottram J.C."/>
            <person name="Tachezy J."/>
            <person name="Fraser-Liggett C.M."/>
            <person name="Johnson P.J."/>
        </authorList>
    </citation>
    <scope>NUCLEOTIDE SEQUENCE [LARGE SCALE GENOMIC DNA]</scope>
    <source>
        <strain evidence="1">G3</strain>
    </source>
</reference>
<proteinExistence type="predicted"/>
<dbReference type="VEuPathDB" id="TrichDB:TVAGG3_0323740"/>
<dbReference type="KEGG" id="tva:5466290"/>
<name>A2DFN6_TRIV3</name>
<organism evidence="1 2">
    <name type="scientific">Trichomonas vaginalis (strain ATCC PRA-98 / G3)</name>
    <dbReference type="NCBI Taxonomy" id="412133"/>
    <lineage>
        <taxon>Eukaryota</taxon>
        <taxon>Metamonada</taxon>
        <taxon>Parabasalia</taxon>
        <taxon>Trichomonadida</taxon>
        <taxon>Trichomonadidae</taxon>
        <taxon>Trichomonas</taxon>
    </lineage>
</organism>
<dbReference type="RefSeq" id="XP_001581725.1">
    <property type="nucleotide sequence ID" value="XM_001581675.1"/>
</dbReference>
<dbReference type="AlphaFoldDB" id="A2DFN6"/>
<accession>A2DFN6</accession>
<gene>
    <name evidence="1" type="ORF">TVAG_391230</name>
</gene>
<evidence type="ECO:0000313" key="1">
    <source>
        <dbReference type="EMBL" id="EAY20739.1"/>
    </source>
</evidence>
<dbReference type="Proteomes" id="UP000001542">
    <property type="component" value="Unassembled WGS sequence"/>
</dbReference>
<dbReference type="InParanoid" id="A2DFN6"/>
<reference evidence="1" key="1">
    <citation type="submission" date="2006-10" db="EMBL/GenBank/DDBJ databases">
        <authorList>
            <person name="Amadeo P."/>
            <person name="Zhao Q."/>
            <person name="Wortman J."/>
            <person name="Fraser-Liggett C."/>
            <person name="Carlton J."/>
        </authorList>
    </citation>
    <scope>NUCLEOTIDE SEQUENCE</scope>
    <source>
        <strain evidence="1">G3</strain>
    </source>
</reference>
<evidence type="ECO:0000313" key="2">
    <source>
        <dbReference type="Proteomes" id="UP000001542"/>
    </source>
</evidence>
<protein>
    <submittedName>
        <fullName evidence="1">Uncharacterized protein</fullName>
    </submittedName>
</protein>
<sequence length="82" mass="9398">MSDKVRCIVTYRFPNSNVIYEASVDHRGSLINPHPIKEAKNIPSITFVTEPVSNPKIDVNLFDDFDDNPFDCFIDPDKENIQ</sequence>
<dbReference type="VEuPathDB" id="TrichDB:TVAG_391230"/>
<keyword evidence="2" id="KW-1185">Reference proteome</keyword>